<proteinExistence type="predicted"/>
<feature type="compositionally biased region" description="Polar residues" evidence="1">
    <location>
        <begin position="22"/>
        <end position="35"/>
    </location>
</feature>
<dbReference type="OMA" id="QGSWNQW"/>
<dbReference type="EMBL" id="BN001307">
    <property type="protein sequence ID" value="CBF85427.1"/>
    <property type="molecule type" value="Genomic_DNA"/>
</dbReference>
<evidence type="ECO:0000313" key="3">
    <source>
        <dbReference type="Proteomes" id="UP000000560"/>
    </source>
</evidence>
<feature type="compositionally biased region" description="Basic and acidic residues" evidence="1">
    <location>
        <begin position="67"/>
        <end position="76"/>
    </location>
</feature>
<protein>
    <submittedName>
        <fullName evidence="2">Uncharacterized protein</fullName>
    </submittedName>
</protein>
<feature type="compositionally biased region" description="Basic and acidic residues" evidence="1">
    <location>
        <begin position="48"/>
        <end position="58"/>
    </location>
</feature>
<evidence type="ECO:0000313" key="2">
    <source>
        <dbReference type="EMBL" id="CBF85427.1"/>
    </source>
</evidence>
<reference evidence="3" key="1">
    <citation type="journal article" date="2005" name="Nature">
        <title>Sequencing of Aspergillus nidulans and comparative analysis with A. fumigatus and A. oryzae.</title>
        <authorList>
            <person name="Galagan J.E."/>
            <person name="Calvo S.E."/>
            <person name="Cuomo C."/>
            <person name="Ma L.J."/>
            <person name="Wortman J.R."/>
            <person name="Batzoglou S."/>
            <person name="Lee S.I."/>
            <person name="Basturkmen M."/>
            <person name="Spevak C.C."/>
            <person name="Clutterbuck J."/>
            <person name="Kapitonov V."/>
            <person name="Jurka J."/>
            <person name="Scazzocchio C."/>
            <person name="Farman M."/>
            <person name="Butler J."/>
            <person name="Purcell S."/>
            <person name="Harris S."/>
            <person name="Braus G.H."/>
            <person name="Draht O."/>
            <person name="Busch S."/>
            <person name="D'Enfert C."/>
            <person name="Bouchier C."/>
            <person name="Goldman G.H."/>
            <person name="Bell-Pedersen D."/>
            <person name="Griffiths-Jones S."/>
            <person name="Doonan J.H."/>
            <person name="Yu J."/>
            <person name="Vienken K."/>
            <person name="Pain A."/>
            <person name="Freitag M."/>
            <person name="Selker E.U."/>
            <person name="Archer D.B."/>
            <person name="Penalva M.A."/>
            <person name="Oakley B.R."/>
            <person name="Momany M."/>
            <person name="Tanaka T."/>
            <person name="Kumagai T."/>
            <person name="Asai K."/>
            <person name="Machida M."/>
            <person name="Nierman W.C."/>
            <person name="Denning D.W."/>
            <person name="Caddick M."/>
            <person name="Hynes M."/>
            <person name="Paoletti M."/>
            <person name="Fischer R."/>
            <person name="Miller B."/>
            <person name="Dyer P."/>
            <person name="Sachs M.S."/>
            <person name="Osmani S.A."/>
            <person name="Birren B.W."/>
        </authorList>
    </citation>
    <scope>NUCLEOTIDE SEQUENCE [LARGE SCALE GENOMIC DNA]</scope>
    <source>
        <strain evidence="3">FGSC A4 / ATCC 38163 / CBS 112.46 / NRRL 194 / M139</strain>
    </source>
</reference>
<accession>C8VP17</accession>
<gene>
    <name evidence="2" type="ORF">ANIA_01718</name>
</gene>
<dbReference type="KEGG" id="ani:ANIA_01718"/>
<dbReference type="eggNOG" id="ENOG502RNS2">
    <property type="taxonomic scope" value="Eukaryota"/>
</dbReference>
<dbReference type="VEuPathDB" id="FungiDB:AN1718"/>
<organism evidence="2 3">
    <name type="scientific">Emericella nidulans (strain FGSC A4 / ATCC 38163 / CBS 112.46 / NRRL 194 / M139)</name>
    <name type="common">Aspergillus nidulans</name>
    <dbReference type="NCBI Taxonomy" id="227321"/>
    <lineage>
        <taxon>Eukaryota</taxon>
        <taxon>Fungi</taxon>
        <taxon>Dikarya</taxon>
        <taxon>Ascomycota</taxon>
        <taxon>Pezizomycotina</taxon>
        <taxon>Eurotiomycetes</taxon>
        <taxon>Eurotiomycetidae</taxon>
        <taxon>Eurotiales</taxon>
        <taxon>Aspergillaceae</taxon>
        <taxon>Aspergillus</taxon>
        <taxon>Aspergillus subgen. Nidulantes</taxon>
    </lineage>
</organism>
<dbReference type="AlphaFoldDB" id="Q5BCL2"/>
<sequence length="242" mass="26611">MHRIRRKRKVSSELDPRWGDTAISSPNEGSWSQYGASAGTSPVSASSSDRDHGPKHGSGESSRPHIIRGEDARSRNEVPVNSLNMPTGYYDSKLRRQKTKPRLPKAQPVQPKPITLPKSWEKKDFEDDSADEAGDNVSTLGSPRRLGRDDAHSRGSKSPPLSVTSRMRRHSGQSTTPDPIFSVPVTASSQRTSFSADDPRLAQHTPLQLLPDKKPQKGLKVRDAVPNTASQELVPSYDDLYG</sequence>
<dbReference type="OrthoDB" id="4356069at2759"/>
<dbReference type="InParanoid" id="Q5BCL2"/>
<dbReference type="RefSeq" id="XP_659322.1">
    <property type="nucleotide sequence ID" value="XM_654230.1"/>
</dbReference>
<evidence type="ECO:0000256" key="1">
    <source>
        <dbReference type="SAM" id="MobiDB-lite"/>
    </source>
</evidence>
<feature type="compositionally biased region" description="Low complexity" evidence="1">
    <location>
        <begin position="36"/>
        <end position="47"/>
    </location>
</feature>
<keyword evidence="3" id="KW-1185">Reference proteome</keyword>
<name>Q5BCL2_EMENI</name>
<dbReference type="Proteomes" id="UP000000560">
    <property type="component" value="Chromosome VII"/>
</dbReference>
<reference evidence="3" key="2">
    <citation type="journal article" date="2009" name="Fungal Genet. Biol.">
        <title>The 2008 update of the Aspergillus nidulans genome annotation: a community effort.</title>
        <authorList>
            <person name="Wortman J.R."/>
            <person name="Gilsenan J.M."/>
            <person name="Joardar V."/>
            <person name="Deegan J."/>
            <person name="Clutterbuck J."/>
            <person name="Andersen M.R."/>
            <person name="Archer D."/>
            <person name="Bencina M."/>
            <person name="Braus G."/>
            <person name="Coutinho P."/>
            <person name="von Dohren H."/>
            <person name="Doonan J."/>
            <person name="Driessen A.J."/>
            <person name="Durek P."/>
            <person name="Espeso E."/>
            <person name="Fekete E."/>
            <person name="Flipphi M."/>
            <person name="Estrada C.G."/>
            <person name="Geysens S."/>
            <person name="Goldman G."/>
            <person name="de Groot P.W."/>
            <person name="Hansen K."/>
            <person name="Harris S.D."/>
            <person name="Heinekamp T."/>
            <person name="Helmstaedt K."/>
            <person name="Henrissat B."/>
            <person name="Hofmann G."/>
            <person name="Homan T."/>
            <person name="Horio T."/>
            <person name="Horiuchi H."/>
            <person name="James S."/>
            <person name="Jones M."/>
            <person name="Karaffa L."/>
            <person name="Karanyi Z."/>
            <person name="Kato M."/>
            <person name="Keller N."/>
            <person name="Kelly D.E."/>
            <person name="Kiel J.A."/>
            <person name="Kim J.M."/>
            <person name="van der Klei I.J."/>
            <person name="Klis F.M."/>
            <person name="Kovalchuk A."/>
            <person name="Krasevec N."/>
            <person name="Kubicek C.P."/>
            <person name="Liu B."/>
            <person name="Maccabe A."/>
            <person name="Meyer V."/>
            <person name="Mirabito P."/>
            <person name="Miskei M."/>
            <person name="Mos M."/>
            <person name="Mullins J."/>
            <person name="Nelson D.R."/>
            <person name="Nielsen J."/>
            <person name="Oakley B.R."/>
            <person name="Osmani S.A."/>
            <person name="Pakula T."/>
            <person name="Paszewski A."/>
            <person name="Paulsen I."/>
            <person name="Pilsyk S."/>
            <person name="Pocsi I."/>
            <person name="Punt P.J."/>
            <person name="Ram A.F."/>
            <person name="Ren Q."/>
            <person name="Robellet X."/>
            <person name="Robson G."/>
            <person name="Seiboth B."/>
            <person name="van Solingen P."/>
            <person name="Specht T."/>
            <person name="Sun J."/>
            <person name="Taheri-Talesh N."/>
            <person name="Takeshita N."/>
            <person name="Ussery D."/>
            <person name="vanKuyk P.A."/>
            <person name="Visser H."/>
            <person name="van de Vondervoort P.J."/>
            <person name="de Vries R.P."/>
            <person name="Walton J."/>
            <person name="Xiang X."/>
            <person name="Xiong Y."/>
            <person name="Zeng A.P."/>
            <person name="Brandt B.W."/>
            <person name="Cornell M.J."/>
            <person name="van den Hondel C.A."/>
            <person name="Visser J."/>
            <person name="Oliver S.G."/>
            <person name="Turner G."/>
        </authorList>
    </citation>
    <scope>GENOME REANNOTATION</scope>
    <source>
        <strain evidence="3">FGSC A4 / ATCC 38163 / CBS 112.46 / NRRL 194 / M139</strain>
    </source>
</reference>
<accession>Q5BCL2</accession>
<feature type="compositionally biased region" description="Polar residues" evidence="1">
    <location>
        <begin position="185"/>
        <end position="195"/>
    </location>
</feature>
<feature type="compositionally biased region" description="Basic and acidic residues" evidence="1">
    <location>
        <begin position="211"/>
        <end position="223"/>
    </location>
</feature>
<feature type="region of interest" description="Disordered" evidence="1">
    <location>
        <begin position="1"/>
        <end position="242"/>
    </location>
</feature>
<dbReference type="GeneID" id="2874830"/>
<dbReference type="HOGENOM" id="CLU_092841_0_0_1"/>